<dbReference type="SMART" id="SM00448">
    <property type="entry name" value="REC"/>
    <property type="match status" value="1"/>
</dbReference>
<dbReference type="InterPro" id="IPR016032">
    <property type="entry name" value="Sig_transdc_resp-reg_C-effctor"/>
</dbReference>
<keyword evidence="2" id="KW-0238">DNA-binding</keyword>
<evidence type="ECO:0000256" key="2">
    <source>
        <dbReference type="ARBA" id="ARBA00023125"/>
    </source>
</evidence>
<dbReference type="PANTHER" id="PTHR45566">
    <property type="entry name" value="HTH-TYPE TRANSCRIPTIONAL REGULATOR YHJB-RELATED"/>
    <property type="match status" value="1"/>
</dbReference>
<dbReference type="EMBL" id="QLMG01000015">
    <property type="protein sequence ID" value="RAK17207.1"/>
    <property type="molecule type" value="Genomic_DNA"/>
</dbReference>
<dbReference type="Proteomes" id="UP000249165">
    <property type="component" value="Unassembled WGS sequence"/>
</dbReference>
<dbReference type="PROSITE" id="PS50110">
    <property type="entry name" value="RESPONSE_REGULATORY"/>
    <property type="match status" value="1"/>
</dbReference>
<dbReference type="GO" id="GO:0006355">
    <property type="term" value="P:regulation of DNA-templated transcription"/>
    <property type="evidence" value="ECO:0007669"/>
    <property type="project" value="InterPro"/>
</dbReference>
<dbReference type="InterPro" id="IPR058245">
    <property type="entry name" value="NreC/VraR/RcsB-like_REC"/>
</dbReference>
<dbReference type="InterPro" id="IPR000792">
    <property type="entry name" value="Tscrpt_reg_LuxR_C"/>
</dbReference>
<evidence type="ECO:0000313" key="7">
    <source>
        <dbReference type="Proteomes" id="UP000249165"/>
    </source>
</evidence>
<keyword evidence="1 3" id="KW-0597">Phosphoprotein</keyword>
<dbReference type="Pfam" id="PF00196">
    <property type="entry name" value="GerE"/>
    <property type="match status" value="1"/>
</dbReference>
<evidence type="ECO:0000259" key="5">
    <source>
        <dbReference type="PROSITE" id="PS50110"/>
    </source>
</evidence>
<evidence type="ECO:0000256" key="3">
    <source>
        <dbReference type="PROSITE-ProRule" id="PRU00169"/>
    </source>
</evidence>
<dbReference type="Gene3D" id="3.40.50.2300">
    <property type="match status" value="1"/>
</dbReference>
<feature type="domain" description="HTH luxR-type" evidence="4">
    <location>
        <begin position="154"/>
        <end position="219"/>
    </location>
</feature>
<evidence type="ECO:0000256" key="1">
    <source>
        <dbReference type="ARBA" id="ARBA00022553"/>
    </source>
</evidence>
<reference evidence="6 7" key="1">
    <citation type="submission" date="2018-06" db="EMBL/GenBank/DDBJ databases">
        <title>Genomic Encyclopedia of Archaeal and Bacterial Type Strains, Phase II (KMG-II): from individual species to whole genera.</title>
        <authorList>
            <person name="Goeker M."/>
        </authorList>
    </citation>
    <scope>NUCLEOTIDE SEQUENCE [LARGE SCALE GENOMIC DNA]</scope>
    <source>
        <strain evidence="6 7">DSM 22011</strain>
    </source>
</reference>
<accession>A0A327Y9M6</accession>
<proteinExistence type="predicted"/>
<dbReference type="GO" id="GO:0003677">
    <property type="term" value="F:DNA binding"/>
    <property type="evidence" value="ECO:0007669"/>
    <property type="project" value="UniProtKB-KW"/>
</dbReference>
<feature type="modified residue" description="4-aspartylphosphate" evidence="3">
    <location>
        <position position="70"/>
    </location>
</feature>
<dbReference type="SMART" id="SM00421">
    <property type="entry name" value="HTH_LUXR"/>
    <property type="match status" value="1"/>
</dbReference>
<dbReference type="PANTHER" id="PTHR45566:SF1">
    <property type="entry name" value="HTH-TYPE TRANSCRIPTIONAL REGULATOR YHJB-RELATED"/>
    <property type="match status" value="1"/>
</dbReference>
<dbReference type="CDD" id="cd17535">
    <property type="entry name" value="REC_NarL-like"/>
    <property type="match status" value="1"/>
</dbReference>
<dbReference type="AlphaFoldDB" id="A0A327Y9M6"/>
<keyword evidence="7" id="KW-1185">Reference proteome</keyword>
<dbReference type="SUPFAM" id="SSF52172">
    <property type="entry name" value="CheY-like"/>
    <property type="match status" value="1"/>
</dbReference>
<gene>
    <name evidence="6" type="ORF">ATI53_10155</name>
</gene>
<evidence type="ECO:0000259" key="4">
    <source>
        <dbReference type="PROSITE" id="PS50043"/>
    </source>
</evidence>
<evidence type="ECO:0000313" key="6">
    <source>
        <dbReference type="EMBL" id="RAK17207.1"/>
    </source>
</evidence>
<organism evidence="6 7">
    <name type="scientific">Salipiger aestuarii</name>
    <dbReference type="NCBI Taxonomy" id="568098"/>
    <lineage>
        <taxon>Bacteria</taxon>
        <taxon>Pseudomonadati</taxon>
        <taxon>Pseudomonadota</taxon>
        <taxon>Alphaproteobacteria</taxon>
        <taxon>Rhodobacterales</taxon>
        <taxon>Roseobacteraceae</taxon>
        <taxon>Salipiger</taxon>
    </lineage>
</organism>
<dbReference type="InterPro" id="IPR001789">
    <property type="entry name" value="Sig_transdc_resp-reg_receiver"/>
</dbReference>
<dbReference type="InterPro" id="IPR051015">
    <property type="entry name" value="EvgA-like"/>
</dbReference>
<sequence>MLSASINHKERIGLGMSLRVLFADDHDMVRDTFRMYLETNGTAQAITAGSLDEALKLMRQKGPFDLVLLDYTMPGMKGLEGLKLALAASGGNPVGIISGTGTRLIAQQALDMGAAGFLPKSMPAKTLVNAVKFMAMGEVYAPVDFMSGKDDPDQTDFEKDLSDREKQVLRGLLGAKSNKEIAIGLDLQEVTIKLHVKTLCRKIGAKNRTEAAIMARDAGFV</sequence>
<dbReference type="InterPro" id="IPR011006">
    <property type="entry name" value="CheY-like_superfamily"/>
</dbReference>
<comment type="caution">
    <text evidence="6">The sequence shown here is derived from an EMBL/GenBank/DDBJ whole genome shotgun (WGS) entry which is preliminary data.</text>
</comment>
<dbReference type="Pfam" id="PF00072">
    <property type="entry name" value="Response_reg"/>
    <property type="match status" value="1"/>
</dbReference>
<dbReference type="SUPFAM" id="SSF46894">
    <property type="entry name" value="C-terminal effector domain of the bipartite response regulators"/>
    <property type="match status" value="1"/>
</dbReference>
<feature type="domain" description="Response regulatory" evidence="5">
    <location>
        <begin position="19"/>
        <end position="135"/>
    </location>
</feature>
<dbReference type="CDD" id="cd06170">
    <property type="entry name" value="LuxR_C_like"/>
    <property type="match status" value="1"/>
</dbReference>
<dbReference type="PRINTS" id="PR00038">
    <property type="entry name" value="HTHLUXR"/>
</dbReference>
<dbReference type="PROSITE" id="PS50043">
    <property type="entry name" value="HTH_LUXR_2"/>
    <property type="match status" value="1"/>
</dbReference>
<protein>
    <submittedName>
        <fullName evidence="6">LuxR family two component transcriptional regulator</fullName>
    </submittedName>
</protein>
<name>A0A327Y9M6_9RHOB</name>
<dbReference type="GO" id="GO:0000160">
    <property type="term" value="P:phosphorelay signal transduction system"/>
    <property type="evidence" value="ECO:0007669"/>
    <property type="project" value="InterPro"/>
</dbReference>